<gene>
    <name evidence="1" type="ORF">NCTC9177_04628</name>
</gene>
<evidence type="ECO:0000313" key="2">
    <source>
        <dbReference type="Proteomes" id="UP000254545"/>
    </source>
</evidence>
<evidence type="ECO:0000313" key="1">
    <source>
        <dbReference type="EMBL" id="STS90730.1"/>
    </source>
</evidence>
<dbReference type="Proteomes" id="UP000254545">
    <property type="component" value="Unassembled WGS sequence"/>
</dbReference>
<proteinExistence type="predicted"/>
<organism evidence="1 2">
    <name type="scientific">Klebsiella variicola</name>
    <dbReference type="NCBI Taxonomy" id="244366"/>
    <lineage>
        <taxon>Bacteria</taxon>
        <taxon>Pseudomonadati</taxon>
        <taxon>Pseudomonadota</taxon>
        <taxon>Gammaproteobacteria</taxon>
        <taxon>Enterobacterales</taxon>
        <taxon>Enterobacteriaceae</taxon>
        <taxon>Klebsiella/Raoultella group</taxon>
        <taxon>Klebsiella</taxon>
        <taxon>Klebsiella pneumoniae complex</taxon>
    </lineage>
</organism>
<reference evidence="1 2" key="1">
    <citation type="submission" date="2018-06" db="EMBL/GenBank/DDBJ databases">
        <authorList>
            <consortium name="Pathogen Informatics"/>
            <person name="Doyle S."/>
        </authorList>
    </citation>
    <scope>NUCLEOTIDE SEQUENCE [LARGE SCALE GENOMIC DNA]</scope>
    <source>
        <strain evidence="1 2">NCTC9177</strain>
    </source>
</reference>
<dbReference type="AlphaFoldDB" id="A0A7H4MK80"/>
<dbReference type="EMBL" id="UGKR01000003">
    <property type="protein sequence ID" value="STS90730.1"/>
    <property type="molecule type" value="Genomic_DNA"/>
</dbReference>
<accession>A0A7H4MK80</accession>
<name>A0A7H4MK80_KLEVA</name>
<sequence>MNTPIDSSHKNLHLGLLFHLANQFKDLLIGHYFADSGITAPQF</sequence>
<protein>
    <submittedName>
        <fullName evidence="1">MarR family transcriptional regulator</fullName>
    </submittedName>
</protein>
<comment type="caution">
    <text evidence="1">The sequence shown here is derived from an EMBL/GenBank/DDBJ whole genome shotgun (WGS) entry which is preliminary data.</text>
</comment>